<evidence type="ECO:0000256" key="1">
    <source>
        <dbReference type="SAM" id="MobiDB-lite"/>
    </source>
</evidence>
<accession>A0A7I7P8V7</accession>
<feature type="region of interest" description="Disordered" evidence="1">
    <location>
        <begin position="196"/>
        <end position="321"/>
    </location>
</feature>
<organism evidence="2 3">
    <name type="scientific">Mycobacterium noviomagense</name>
    <dbReference type="NCBI Taxonomy" id="459858"/>
    <lineage>
        <taxon>Bacteria</taxon>
        <taxon>Bacillati</taxon>
        <taxon>Actinomycetota</taxon>
        <taxon>Actinomycetes</taxon>
        <taxon>Mycobacteriales</taxon>
        <taxon>Mycobacteriaceae</taxon>
        <taxon>Mycobacterium</taxon>
    </lineage>
</organism>
<dbReference type="RefSeq" id="WP_232070320.1">
    <property type="nucleotide sequence ID" value="NZ_AP022583.1"/>
</dbReference>
<evidence type="ECO:0000313" key="2">
    <source>
        <dbReference type="EMBL" id="BBY04878.1"/>
    </source>
</evidence>
<feature type="compositionally biased region" description="Low complexity" evidence="1">
    <location>
        <begin position="233"/>
        <end position="249"/>
    </location>
</feature>
<reference evidence="2 3" key="1">
    <citation type="journal article" date="2019" name="Emerg. Microbes Infect.">
        <title>Comprehensive subspecies identification of 175 nontuberculous mycobacteria species based on 7547 genomic profiles.</title>
        <authorList>
            <person name="Matsumoto Y."/>
            <person name="Kinjo T."/>
            <person name="Motooka D."/>
            <person name="Nabeya D."/>
            <person name="Jung N."/>
            <person name="Uechi K."/>
            <person name="Horii T."/>
            <person name="Iida T."/>
            <person name="Fujita J."/>
            <person name="Nakamura S."/>
        </authorList>
    </citation>
    <scope>NUCLEOTIDE SEQUENCE [LARGE SCALE GENOMIC DNA]</scope>
    <source>
        <strain evidence="2 3">JCM 16367</strain>
    </source>
</reference>
<protein>
    <submittedName>
        <fullName evidence="2">Uncharacterized protein</fullName>
    </submittedName>
</protein>
<feature type="region of interest" description="Disordered" evidence="1">
    <location>
        <begin position="1"/>
        <end position="35"/>
    </location>
</feature>
<dbReference type="KEGG" id="mnv:MNVI_01960"/>
<dbReference type="Proteomes" id="UP000466894">
    <property type="component" value="Chromosome"/>
</dbReference>
<gene>
    <name evidence="2" type="ORF">MNVI_01960</name>
</gene>
<sequence length="321" mass="31611">MGFGDQLKADVPGYVQGGAANTPPPPIAPVPVPPPGSPMDALLGLLPLAANGSVPTDNSEAQAGYSEREQKVNDAVTKFPANEEESAAKLSAVGNDPNQMMQMAQQMPQMATGVAQSIAGALGGLMNPLSQIPQQIAQVGQQAMQAGMGALQHGAGGGAAAAEALPGELLGAESALGAGEGGLGAAGGGAGGGLGGTTPAAMLGPPPAPSAGTVPMSSPTTPPPPPSPPEPTTPARGGMGAMPMMPPGAMHGGGASGKDEKPDTKRVVPPTVKNGGPVQGRITTTPTTPEVTKRVEGKPVASRRILLPEQKAEDDNADQTR</sequence>
<name>A0A7I7P8V7_9MYCO</name>
<feature type="compositionally biased region" description="Pro residues" evidence="1">
    <location>
        <begin position="220"/>
        <end position="232"/>
    </location>
</feature>
<evidence type="ECO:0000313" key="3">
    <source>
        <dbReference type="Proteomes" id="UP000466894"/>
    </source>
</evidence>
<feature type="compositionally biased region" description="Basic and acidic residues" evidence="1">
    <location>
        <begin position="257"/>
        <end position="266"/>
    </location>
</feature>
<dbReference type="AlphaFoldDB" id="A0A7I7P8V7"/>
<dbReference type="EMBL" id="AP022583">
    <property type="protein sequence ID" value="BBY04878.1"/>
    <property type="molecule type" value="Genomic_DNA"/>
</dbReference>
<feature type="compositionally biased region" description="Basic and acidic residues" evidence="1">
    <location>
        <begin position="310"/>
        <end position="321"/>
    </location>
</feature>
<feature type="compositionally biased region" description="Pro residues" evidence="1">
    <location>
        <begin position="22"/>
        <end position="35"/>
    </location>
</feature>
<proteinExistence type="predicted"/>